<keyword evidence="11" id="KW-1185">Reference proteome</keyword>
<proteinExistence type="inferred from homology"/>
<evidence type="ECO:0000256" key="6">
    <source>
        <dbReference type="RuleBase" id="RU361140"/>
    </source>
</evidence>
<dbReference type="GO" id="GO:0008800">
    <property type="term" value="F:beta-lactamase activity"/>
    <property type="evidence" value="ECO:0007669"/>
    <property type="project" value="UniProtKB-EC"/>
</dbReference>
<dbReference type="InterPro" id="IPR006311">
    <property type="entry name" value="TAT_signal"/>
</dbReference>
<keyword evidence="4 6" id="KW-0378">Hydrolase</keyword>
<evidence type="ECO:0000313" key="10">
    <source>
        <dbReference type="EMBL" id="UYQ61955.1"/>
    </source>
</evidence>
<dbReference type="PANTHER" id="PTHR35333">
    <property type="entry name" value="BETA-LACTAMASE"/>
    <property type="match status" value="1"/>
</dbReference>
<dbReference type="PROSITE" id="PS51318">
    <property type="entry name" value="TAT"/>
    <property type="match status" value="1"/>
</dbReference>
<name>A0ABY6I4Q3_STRPE</name>
<reference evidence="10" key="1">
    <citation type="submission" date="2022-10" db="EMBL/GenBank/DDBJ databases">
        <title>Cytochrome P450 Catalyzes Benzene Ring Formation in the Biosynthesis of Trialkyl-Substituted Aromatic Polyketides.</title>
        <authorList>
            <person name="Zhao E."/>
            <person name="Ge H."/>
        </authorList>
    </citation>
    <scope>NUCLEOTIDE SEQUENCE</scope>
    <source>
        <strain evidence="10">NA0869</strain>
    </source>
</reference>
<dbReference type="RefSeq" id="WP_264243183.1">
    <property type="nucleotide sequence ID" value="NZ_CP107567.1"/>
</dbReference>
<protein>
    <recommendedName>
        <fullName evidence="3 6">Beta-lactamase</fullName>
        <ecNumber evidence="2 6">3.5.2.6</ecNumber>
    </recommendedName>
</protein>
<dbReference type="NCBIfam" id="NF033103">
    <property type="entry name" value="bla_class_A"/>
    <property type="match status" value="1"/>
</dbReference>
<gene>
    <name evidence="10" type="primary">bla</name>
    <name evidence="10" type="ORF">OGH68_10920</name>
</gene>
<evidence type="ECO:0000256" key="2">
    <source>
        <dbReference type="ARBA" id="ARBA00012865"/>
    </source>
</evidence>
<evidence type="ECO:0000256" key="5">
    <source>
        <dbReference type="ARBA" id="ARBA00023251"/>
    </source>
</evidence>
<organism evidence="10 11">
    <name type="scientific">Streptomyces peucetius</name>
    <dbReference type="NCBI Taxonomy" id="1950"/>
    <lineage>
        <taxon>Bacteria</taxon>
        <taxon>Bacillati</taxon>
        <taxon>Actinomycetota</taxon>
        <taxon>Actinomycetes</taxon>
        <taxon>Kitasatosporales</taxon>
        <taxon>Streptomycetaceae</taxon>
        <taxon>Streptomyces</taxon>
    </lineage>
</organism>
<evidence type="ECO:0000256" key="3">
    <source>
        <dbReference type="ARBA" id="ARBA00018879"/>
    </source>
</evidence>
<dbReference type="EC" id="3.5.2.6" evidence="2 6"/>
<dbReference type="InterPro" id="IPR045155">
    <property type="entry name" value="Beta-lactam_cat"/>
</dbReference>
<dbReference type="PRINTS" id="PR00118">
    <property type="entry name" value="BLACTAMASEA"/>
</dbReference>
<dbReference type="InterPro" id="IPR023650">
    <property type="entry name" value="Beta-lactam_class-A_AS"/>
</dbReference>
<evidence type="ECO:0000256" key="1">
    <source>
        <dbReference type="ARBA" id="ARBA00009009"/>
    </source>
</evidence>
<feature type="domain" description="Beta-lactamase class A catalytic" evidence="9">
    <location>
        <begin position="74"/>
        <end position="289"/>
    </location>
</feature>
<evidence type="ECO:0000259" key="9">
    <source>
        <dbReference type="Pfam" id="PF13354"/>
    </source>
</evidence>
<keyword evidence="8" id="KW-0732">Signal</keyword>
<comment type="catalytic activity">
    <reaction evidence="6">
        <text>a beta-lactam + H2O = a substituted beta-amino acid</text>
        <dbReference type="Rhea" id="RHEA:20401"/>
        <dbReference type="ChEBI" id="CHEBI:15377"/>
        <dbReference type="ChEBI" id="CHEBI:35627"/>
        <dbReference type="ChEBI" id="CHEBI:140347"/>
        <dbReference type="EC" id="3.5.2.6"/>
    </reaction>
</comment>
<feature type="region of interest" description="Disordered" evidence="7">
    <location>
        <begin position="28"/>
        <end position="53"/>
    </location>
</feature>
<dbReference type="SUPFAM" id="SSF56601">
    <property type="entry name" value="beta-lactamase/transpeptidase-like"/>
    <property type="match status" value="1"/>
</dbReference>
<keyword evidence="5 6" id="KW-0046">Antibiotic resistance</keyword>
<dbReference type="Gene3D" id="3.40.710.10">
    <property type="entry name" value="DD-peptidase/beta-lactamase superfamily"/>
    <property type="match status" value="1"/>
</dbReference>
<dbReference type="InterPro" id="IPR000871">
    <property type="entry name" value="Beta-lactam_class-A"/>
</dbReference>
<sequence length="316" mass="33584">MQHTQARRTVLGALATLVLVPLAACGQGGSPVSSSPSATATRPGAEAGATADAAAKPVTRDFKELERKFDARLGVYAVDTGTGREIVHNDRERFPYASTFKALAAGAVLRQYSLSGTDKVITYSREDLIAYSPVTEKHVETGMSLRDLCEAAVRYSDNTAANLLFDTLGGPKGLDAVLGELGDDVTRMERREPELGQWSPGDTRDTSTPRALATDLRAFVLGDVLGKPERAQLTQWLRTNTTGDELIRAGVPKGWVVGDKTGTGSSYGARNDIAVVWPPDGAPIVMAIMSNRSEEDADHDNKLIAQAASVVADALS</sequence>
<evidence type="ECO:0000256" key="4">
    <source>
        <dbReference type="ARBA" id="ARBA00022801"/>
    </source>
</evidence>
<dbReference type="PANTHER" id="PTHR35333:SF3">
    <property type="entry name" value="BETA-LACTAMASE-TYPE TRANSPEPTIDASE FOLD CONTAINING PROTEIN"/>
    <property type="match status" value="1"/>
</dbReference>
<evidence type="ECO:0000256" key="8">
    <source>
        <dbReference type="SAM" id="SignalP"/>
    </source>
</evidence>
<comment type="similarity">
    <text evidence="1 6">Belongs to the class-A beta-lactamase family.</text>
</comment>
<dbReference type="PROSITE" id="PS00146">
    <property type="entry name" value="BETA_LACTAMASE_A"/>
    <property type="match status" value="1"/>
</dbReference>
<evidence type="ECO:0000256" key="7">
    <source>
        <dbReference type="SAM" id="MobiDB-lite"/>
    </source>
</evidence>
<accession>A0ABY6I4Q3</accession>
<dbReference type="InterPro" id="IPR012338">
    <property type="entry name" value="Beta-lactam/transpept-like"/>
</dbReference>
<feature type="signal peptide" evidence="8">
    <location>
        <begin position="1"/>
        <end position="26"/>
    </location>
</feature>
<feature type="chain" id="PRO_5045897325" description="Beta-lactamase" evidence="8">
    <location>
        <begin position="27"/>
        <end position="316"/>
    </location>
</feature>
<evidence type="ECO:0000313" key="11">
    <source>
        <dbReference type="Proteomes" id="UP001163878"/>
    </source>
</evidence>
<dbReference type="Pfam" id="PF13354">
    <property type="entry name" value="Beta-lactamase2"/>
    <property type="match status" value="1"/>
</dbReference>
<dbReference type="Proteomes" id="UP001163878">
    <property type="component" value="Chromosome"/>
</dbReference>
<dbReference type="EMBL" id="CP107567">
    <property type="protein sequence ID" value="UYQ61955.1"/>
    <property type="molecule type" value="Genomic_DNA"/>
</dbReference>